<organism evidence="1 2">
    <name type="scientific">Candidatus Mailhella merdigallinarum</name>
    <dbReference type="NCBI Taxonomy" id="2838658"/>
    <lineage>
        <taxon>Bacteria</taxon>
        <taxon>Pseudomonadati</taxon>
        <taxon>Thermodesulfobacteriota</taxon>
        <taxon>Desulfovibrionia</taxon>
        <taxon>Desulfovibrionales</taxon>
        <taxon>Desulfovibrionaceae</taxon>
        <taxon>Mailhella</taxon>
    </lineage>
</organism>
<reference evidence="1" key="2">
    <citation type="submission" date="2021-04" db="EMBL/GenBank/DDBJ databases">
        <authorList>
            <person name="Gilroy R."/>
        </authorList>
    </citation>
    <scope>NUCLEOTIDE SEQUENCE</scope>
    <source>
        <strain evidence="1">CHK186-16707</strain>
    </source>
</reference>
<gene>
    <name evidence="1" type="ORF">H9962_06840</name>
</gene>
<reference evidence="1" key="1">
    <citation type="journal article" date="2021" name="PeerJ">
        <title>Extensive microbial diversity within the chicken gut microbiome revealed by metagenomics and culture.</title>
        <authorList>
            <person name="Gilroy R."/>
            <person name="Ravi A."/>
            <person name="Getino M."/>
            <person name="Pursley I."/>
            <person name="Horton D.L."/>
            <person name="Alikhan N.F."/>
            <person name="Baker D."/>
            <person name="Gharbi K."/>
            <person name="Hall N."/>
            <person name="Watson M."/>
            <person name="Adriaenssens E.M."/>
            <person name="Foster-Nyarko E."/>
            <person name="Jarju S."/>
            <person name="Secka A."/>
            <person name="Antonio M."/>
            <person name="Oren A."/>
            <person name="Chaudhuri R.R."/>
            <person name="La Ragione R."/>
            <person name="Hildebrand F."/>
            <person name="Pallen M.J."/>
        </authorList>
    </citation>
    <scope>NUCLEOTIDE SEQUENCE</scope>
    <source>
        <strain evidence="1">CHK186-16707</strain>
    </source>
</reference>
<dbReference type="Proteomes" id="UP000824225">
    <property type="component" value="Unassembled WGS sequence"/>
</dbReference>
<accession>A0A9D2HCU3</accession>
<name>A0A9D2HCU3_9BACT</name>
<dbReference type="EMBL" id="DXAN01000023">
    <property type="protein sequence ID" value="HJA08888.1"/>
    <property type="molecule type" value="Genomic_DNA"/>
</dbReference>
<proteinExistence type="predicted"/>
<protein>
    <submittedName>
        <fullName evidence="1">Uncharacterized protein</fullName>
    </submittedName>
</protein>
<dbReference type="AlphaFoldDB" id="A0A9D2HCU3"/>
<sequence length="117" mass="12511">MKSISLALTDTWDIGLDDSGGLAMTDGRIRIAQDVACYERTFAGEPWYAAQEGVPYVAGELGELPPPELVTSRANRRAREVPGVTDAATVLTSLESRALHGVVYVTTDEGESLDVSI</sequence>
<evidence type="ECO:0000313" key="2">
    <source>
        <dbReference type="Proteomes" id="UP000824225"/>
    </source>
</evidence>
<comment type="caution">
    <text evidence="1">The sequence shown here is derived from an EMBL/GenBank/DDBJ whole genome shotgun (WGS) entry which is preliminary data.</text>
</comment>
<evidence type="ECO:0000313" key="1">
    <source>
        <dbReference type="EMBL" id="HJA08888.1"/>
    </source>
</evidence>